<dbReference type="CDD" id="cd06533">
    <property type="entry name" value="Glyco_transf_WecG_TagA"/>
    <property type="match status" value="1"/>
</dbReference>
<proteinExistence type="predicted"/>
<dbReference type="PATRIC" id="fig|197221.4.peg.479"/>
<accession>Q8DLM9</accession>
<keyword evidence="2" id="KW-0808">Transferase</keyword>
<evidence type="ECO:0000313" key="3">
    <source>
        <dbReference type="EMBL" id="BAC08006.1"/>
    </source>
</evidence>
<reference evidence="3 4" key="1">
    <citation type="journal article" date="2002" name="DNA Res.">
        <title>Complete genome structure of the thermophilic cyanobacterium Thermosynechococcus elongatus BP-1.</title>
        <authorList>
            <person name="Nakamura Y."/>
            <person name="Kaneko T."/>
            <person name="Sato S."/>
            <person name="Ikeuchi M."/>
            <person name="Katoh H."/>
            <person name="Sasamoto S."/>
            <person name="Watanabe A."/>
            <person name="Iriguchi M."/>
            <person name="Kawashima K."/>
            <person name="Kimura T."/>
            <person name="Kishida Y."/>
            <person name="Kiyokawa C."/>
            <person name="Kohara M."/>
            <person name="Matsumoto M."/>
            <person name="Matsuno A."/>
            <person name="Nakazaki N."/>
            <person name="Shimpo S."/>
            <person name="Sugimoto M."/>
            <person name="Takeuchi C."/>
            <person name="Yamada M."/>
            <person name="Tabata S."/>
        </authorList>
    </citation>
    <scope>NUCLEOTIDE SEQUENCE [LARGE SCALE GENOMIC DNA]</scope>
    <source>
        <strain evidence="4">IAM M-273 / NIES-2133 / BP-1</strain>
    </source>
</reference>
<dbReference type="NCBIfam" id="TIGR00696">
    <property type="entry name" value="wecG_tagA_cpsF"/>
    <property type="match status" value="1"/>
</dbReference>
<organism evidence="3 4">
    <name type="scientific">Thermosynechococcus vestitus (strain NIES-2133 / IAM M-273 / BP-1)</name>
    <dbReference type="NCBI Taxonomy" id="197221"/>
    <lineage>
        <taxon>Bacteria</taxon>
        <taxon>Bacillati</taxon>
        <taxon>Cyanobacteriota</taxon>
        <taxon>Cyanophyceae</taxon>
        <taxon>Acaryochloridales</taxon>
        <taxon>Thermosynechococcaceae</taxon>
        <taxon>Thermosynechococcus</taxon>
    </lineage>
</organism>
<evidence type="ECO:0000313" key="4">
    <source>
        <dbReference type="Proteomes" id="UP000000440"/>
    </source>
</evidence>
<keyword evidence="4" id="KW-1185">Reference proteome</keyword>
<dbReference type="AlphaFoldDB" id="Q8DLM9"/>
<dbReference type="KEGG" id="tel:tll0454"/>
<dbReference type="Pfam" id="PF03808">
    <property type="entry name" value="Glyco_tran_WecG"/>
    <property type="match status" value="1"/>
</dbReference>
<protein>
    <submittedName>
        <fullName evidence="3">Tll0454 protein</fullName>
    </submittedName>
</protein>
<dbReference type="EnsemblBacteria" id="BAC08006">
    <property type="protein sequence ID" value="BAC08006"/>
    <property type="gene ID" value="BAC08006"/>
</dbReference>
<dbReference type="CAZy" id="GT26">
    <property type="family name" value="Glycosyltransferase Family 26"/>
</dbReference>
<name>Q8DLM9_THEVB</name>
<dbReference type="PANTHER" id="PTHR34136:SF1">
    <property type="entry name" value="UDP-N-ACETYL-D-MANNOSAMINURONIC ACID TRANSFERASE"/>
    <property type="match status" value="1"/>
</dbReference>
<dbReference type="STRING" id="197221.gene:10747043"/>
<evidence type="ECO:0000256" key="1">
    <source>
        <dbReference type="ARBA" id="ARBA00022676"/>
    </source>
</evidence>
<gene>
    <name evidence="3" type="ordered locus">tll0454</name>
</gene>
<dbReference type="Proteomes" id="UP000000440">
    <property type="component" value="Chromosome"/>
</dbReference>
<dbReference type="PANTHER" id="PTHR34136">
    <property type="match status" value="1"/>
</dbReference>
<sequence>MDFNKAYPMVLTLYMHIALFQRIGVDNGSLLLAITLFSSECSLAVRRAVRYSVSLVLNFPMGYPLVVPTIPAKVSVLGFPLHLVNNAPEWLLMQQRDGHGQHVITLNSEMVMLAERTPEFADVLRRADLVIPDGSGVILYLRLHGLSVRRLPGIEFAEALLRLANDSPQPKRVFFYGAAPGVAEKVAERWHRELPNLKIVGVQSGYHDADTEAALIQKLQETQPHIILVALGVPRQEYWIDRHRHICPQAIWVGVGGSFDVWAGVKKRAPKLMQKLHLEWLYRLYQEPWRWRRMLALPQFAWKALLSRLHGRQRLSFR</sequence>
<dbReference type="GO" id="GO:0016758">
    <property type="term" value="F:hexosyltransferase activity"/>
    <property type="evidence" value="ECO:0007669"/>
    <property type="project" value="TreeGrafter"/>
</dbReference>
<dbReference type="eggNOG" id="COG1922">
    <property type="taxonomic scope" value="Bacteria"/>
</dbReference>
<dbReference type="EMBL" id="BA000039">
    <property type="protein sequence ID" value="BAC08006.1"/>
    <property type="molecule type" value="Genomic_DNA"/>
</dbReference>
<dbReference type="InterPro" id="IPR004629">
    <property type="entry name" value="WecG_TagA_CpsF"/>
</dbReference>
<evidence type="ECO:0000256" key="2">
    <source>
        <dbReference type="ARBA" id="ARBA00022679"/>
    </source>
</evidence>
<keyword evidence="1" id="KW-0328">Glycosyltransferase</keyword>